<organism evidence="2 3">
    <name type="scientific">Haloarcula taiwanensis</name>
    <dbReference type="NCBI Taxonomy" id="1932004"/>
    <lineage>
        <taxon>Archaea</taxon>
        <taxon>Methanobacteriati</taxon>
        <taxon>Methanobacteriota</taxon>
        <taxon>Stenosarchaea group</taxon>
        <taxon>Halobacteria</taxon>
        <taxon>Halobacteriales</taxon>
        <taxon>Haloarculaceae</taxon>
        <taxon>Haloarcula</taxon>
    </lineage>
</organism>
<feature type="domain" description="DUF4145" evidence="1">
    <location>
        <begin position="88"/>
        <end position="175"/>
    </location>
</feature>
<accession>A0A2H5A175</accession>
<name>A0A2H5A175_9EURY</name>
<sequence length="207" mass="23602">MSNSSNYISPNKDKSSYHCPRCGVYSEQNHFALRCSNSTNRILNGTATKCTHCRDYHLWIGDELAVPLASIAPPPAENMPDDVKEDYEEARQVVNHSSKAAAALLRRSIESLIDELLDDASGHLYSDIETLADEEIIDDRIRKAFDAIRVNGNEYTHAGRIYAQDNQEKALRMFELINVIVRTTISDDRIIQEMYRDLPENKKRENN</sequence>
<protein>
    <recommendedName>
        <fullName evidence="1">DUF4145 domain-containing protein</fullName>
    </recommendedName>
</protein>
<evidence type="ECO:0000313" key="3">
    <source>
        <dbReference type="Proteomes" id="UP000242917"/>
    </source>
</evidence>
<dbReference type="AlphaFoldDB" id="A0A2H5A175"/>
<evidence type="ECO:0000259" key="1">
    <source>
        <dbReference type="Pfam" id="PF13643"/>
    </source>
</evidence>
<dbReference type="KEGG" id="hta:BVU17_13415"/>
<dbReference type="InterPro" id="IPR025285">
    <property type="entry name" value="DUF4145"/>
</dbReference>
<keyword evidence="3" id="KW-1185">Reference proteome</keyword>
<proteinExistence type="predicted"/>
<dbReference type="Pfam" id="PF13643">
    <property type="entry name" value="DUF4145"/>
    <property type="match status" value="1"/>
</dbReference>
<evidence type="ECO:0000313" key="2">
    <source>
        <dbReference type="EMBL" id="AUG48474.1"/>
    </source>
</evidence>
<gene>
    <name evidence="2" type="ORF">BVU17_13415</name>
</gene>
<reference evidence="2 3" key="1">
    <citation type="submission" date="2017-01" db="EMBL/GenBank/DDBJ databases">
        <title>A Red Light-Sensitive Sensory Rhodopsin I From Haloarcula taiwanensis, A New Haloarchaeon Isolated From Taiwan.</title>
        <authorList>
            <person name="Yang C.-S."/>
            <person name="Han Y.-A."/>
            <person name="Chen P.-C."/>
            <person name="Ng W.V."/>
            <person name="Chen T.-W."/>
        </authorList>
    </citation>
    <scope>NUCLEOTIDE SEQUENCE [LARGE SCALE GENOMIC DNA]</scope>
    <source>
        <strain evidence="2 3">Taiwanensis</strain>
    </source>
</reference>
<dbReference type="EMBL" id="CP019154">
    <property type="protein sequence ID" value="AUG48474.1"/>
    <property type="molecule type" value="Genomic_DNA"/>
</dbReference>
<dbReference type="Proteomes" id="UP000242917">
    <property type="component" value="Chromosome I"/>
</dbReference>